<gene>
    <name evidence="4" type="ORF">Daus18300_009015</name>
</gene>
<dbReference type="Pfam" id="PF00023">
    <property type="entry name" value="Ank"/>
    <property type="match status" value="2"/>
</dbReference>
<dbReference type="InterPro" id="IPR002110">
    <property type="entry name" value="Ankyrin_rpt"/>
</dbReference>
<evidence type="ECO:0000256" key="3">
    <source>
        <dbReference type="PROSITE-ProRule" id="PRU00023"/>
    </source>
</evidence>
<dbReference type="SMART" id="SM00248">
    <property type="entry name" value="ANK"/>
    <property type="match status" value="6"/>
</dbReference>
<sequence>MSSPAEGTAAMDHNAQDHLSRLPTEIICLVAKDHGLSIHDLAALAATILWAVRYKRFATIRRFLENGADIDSVQISQACLTEDPKYMYGEGSVPWYDYPNFWFVKDMFRPIHDWHPFTEFTPLAFAAMYGLDSMVAFLLDHGANIEKPGKGICDCADGENDVNMDLPPYTNLTPPGDTYYEPKFLWTPLYIALCRGHESTAMLLLSRGADPQETCPCQAGPWNALQTATLSGAHSIIDQLLDDKRVDIHTKGQWGLTALRLAYYRRDHALVEKYLARGADINASWDAGDGGWTIFAMSCLRGDLSAASDFLRRGADPDFVLKDGEHGDEWTAFGLIYAAMFRSRDNYSCDTSIPCLFEDTRKRRLLEEQILQAKLDKAMRRQREEA</sequence>
<evidence type="ECO:0000313" key="5">
    <source>
        <dbReference type="Proteomes" id="UP001583177"/>
    </source>
</evidence>
<name>A0ABR3WFP7_9PEZI</name>
<dbReference type="InterPro" id="IPR036770">
    <property type="entry name" value="Ankyrin_rpt-contain_sf"/>
</dbReference>
<reference evidence="4 5" key="1">
    <citation type="journal article" date="2024" name="IMA Fungus">
        <title>IMA Genome - F19 : A genome assembly and annotation guide to empower mycologists, including annotated draft genome sequences of Ceratocystis pirilliformis, Diaporthe australafricana, Fusarium ophioides, Paecilomyces lecythidis, and Sporothrix stenoceras.</title>
        <authorList>
            <person name="Aylward J."/>
            <person name="Wilson A.M."/>
            <person name="Visagie C.M."/>
            <person name="Spraker J."/>
            <person name="Barnes I."/>
            <person name="Buitendag C."/>
            <person name="Ceriani C."/>
            <person name="Del Mar Angel L."/>
            <person name="du Plessis D."/>
            <person name="Fuchs T."/>
            <person name="Gasser K."/>
            <person name="Kramer D."/>
            <person name="Li W."/>
            <person name="Munsamy K."/>
            <person name="Piso A."/>
            <person name="Price J.L."/>
            <person name="Sonnekus B."/>
            <person name="Thomas C."/>
            <person name="van der Nest A."/>
            <person name="van Dijk A."/>
            <person name="van Heerden A."/>
            <person name="van Vuuren N."/>
            <person name="Yilmaz N."/>
            <person name="Duong T.A."/>
            <person name="van der Merwe N.A."/>
            <person name="Wingfield M.J."/>
            <person name="Wingfield B.D."/>
        </authorList>
    </citation>
    <scope>NUCLEOTIDE SEQUENCE [LARGE SCALE GENOMIC DNA]</scope>
    <source>
        <strain evidence="4 5">CMW 18300</strain>
    </source>
</reference>
<comment type="caution">
    <text evidence="4">The sequence shown here is derived from an EMBL/GenBank/DDBJ whole genome shotgun (WGS) entry which is preliminary data.</text>
</comment>
<protein>
    <recommendedName>
        <fullName evidence="6">Ankyrin repeat protein</fullName>
    </recommendedName>
</protein>
<keyword evidence="5" id="KW-1185">Reference proteome</keyword>
<dbReference type="Gene3D" id="1.25.40.20">
    <property type="entry name" value="Ankyrin repeat-containing domain"/>
    <property type="match status" value="2"/>
</dbReference>
<dbReference type="SUPFAM" id="SSF48403">
    <property type="entry name" value="Ankyrin repeat"/>
    <property type="match status" value="1"/>
</dbReference>
<dbReference type="PANTHER" id="PTHR24126">
    <property type="entry name" value="ANKYRIN REPEAT, PH AND SEC7 DOMAIN CONTAINING PROTEIN SECG-RELATED"/>
    <property type="match status" value="1"/>
</dbReference>
<dbReference type="Proteomes" id="UP001583177">
    <property type="component" value="Unassembled WGS sequence"/>
</dbReference>
<dbReference type="EMBL" id="JAWRVE010000089">
    <property type="protein sequence ID" value="KAL1860672.1"/>
    <property type="molecule type" value="Genomic_DNA"/>
</dbReference>
<dbReference type="PROSITE" id="PS50297">
    <property type="entry name" value="ANK_REP_REGION"/>
    <property type="match status" value="1"/>
</dbReference>
<evidence type="ECO:0000256" key="2">
    <source>
        <dbReference type="ARBA" id="ARBA00023043"/>
    </source>
</evidence>
<feature type="repeat" description="ANK" evidence="3">
    <location>
        <begin position="118"/>
        <end position="150"/>
    </location>
</feature>
<evidence type="ECO:0000256" key="1">
    <source>
        <dbReference type="ARBA" id="ARBA00022737"/>
    </source>
</evidence>
<accession>A0ABR3WFP7</accession>
<organism evidence="4 5">
    <name type="scientific">Diaporthe australafricana</name>
    <dbReference type="NCBI Taxonomy" id="127596"/>
    <lineage>
        <taxon>Eukaryota</taxon>
        <taxon>Fungi</taxon>
        <taxon>Dikarya</taxon>
        <taxon>Ascomycota</taxon>
        <taxon>Pezizomycotina</taxon>
        <taxon>Sordariomycetes</taxon>
        <taxon>Sordariomycetidae</taxon>
        <taxon>Diaporthales</taxon>
        <taxon>Diaporthaceae</taxon>
        <taxon>Diaporthe</taxon>
    </lineage>
</organism>
<evidence type="ECO:0008006" key="6">
    <source>
        <dbReference type="Google" id="ProtNLM"/>
    </source>
</evidence>
<dbReference type="PANTHER" id="PTHR24126:SF14">
    <property type="entry name" value="ANK_REP_REGION DOMAIN-CONTAINING PROTEIN"/>
    <property type="match status" value="1"/>
</dbReference>
<keyword evidence="1" id="KW-0677">Repeat</keyword>
<evidence type="ECO:0000313" key="4">
    <source>
        <dbReference type="EMBL" id="KAL1860672.1"/>
    </source>
</evidence>
<keyword evidence="2 3" id="KW-0040">ANK repeat</keyword>
<proteinExistence type="predicted"/>
<dbReference type="PROSITE" id="PS50088">
    <property type="entry name" value="ANK_REPEAT"/>
    <property type="match status" value="1"/>
</dbReference>